<dbReference type="Proteomes" id="UP000257109">
    <property type="component" value="Unassembled WGS sequence"/>
</dbReference>
<reference evidence="1" key="1">
    <citation type="submission" date="2018-05" db="EMBL/GenBank/DDBJ databases">
        <title>Draft genome of Mucuna pruriens seed.</title>
        <authorList>
            <person name="Nnadi N.E."/>
            <person name="Vos R."/>
            <person name="Hasami M.H."/>
            <person name="Devisetty U.K."/>
            <person name="Aguiy J.C."/>
        </authorList>
    </citation>
    <scope>NUCLEOTIDE SEQUENCE [LARGE SCALE GENOMIC DNA]</scope>
    <source>
        <strain evidence="1">JCA_2017</strain>
    </source>
</reference>
<feature type="non-terminal residue" evidence="1">
    <location>
        <position position="1"/>
    </location>
</feature>
<sequence>MKLIELGGLDAIISTFKTGKMEAKENRDLIKREIYPLLVDFLNTSSVTAKAKAAAFIGDLSMSTPKLTVVPKPTGCWHIKSAVC</sequence>
<proteinExistence type="predicted"/>
<dbReference type="EMBL" id="QJKJ01000191">
    <property type="protein sequence ID" value="RDY13822.1"/>
    <property type="molecule type" value="Genomic_DNA"/>
</dbReference>
<dbReference type="AlphaFoldDB" id="A0A371IFJ0"/>
<gene>
    <name evidence="1" type="ORF">CR513_01206</name>
</gene>
<accession>A0A371IFJ0</accession>
<protein>
    <submittedName>
        <fullName evidence="1">Uncharacterized protein</fullName>
    </submittedName>
</protein>
<organism evidence="1 2">
    <name type="scientific">Mucuna pruriens</name>
    <name type="common">Velvet bean</name>
    <name type="synonym">Dolichos pruriens</name>
    <dbReference type="NCBI Taxonomy" id="157652"/>
    <lineage>
        <taxon>Eukaryota</taxon>
        <taxon>Viridiplantae</taxon>
        <taxon>Streptophyta</taxon>
        <taxon>Embryophyta</taxon>
        <taxon>Tracheophyta</taxon>
        <taxon>Spermatophyta</taxon>
        <taxon>Magnoliopsida</taxon>
        <taxon>eudicotyledons</taxon>
        <taxon>Gunneridae</taxon>
        <taxon>Pentapetalae</taxon>
        <taxon>rosids</taxon>
        <taxon>fabids</taxon>
        <taxon>Fabales</taxon>
        <taxon>Fabaceae</taxon>
        <taxon>Papilionoideae</taxon>
        <taxon>50 kb inversion clade</taxon>
        <taxon>NPAAA clade</taxon>
        <taxon>indigoferoid/millettioid clade</taxon>
        <taxon>Phaseoleae</taxon>
        <taxon>Mucuna</taxon>
    </lineage>
</organism>
<keyword evidence="2" id="KW-1185">Reference proteome</keyword>
<name>A0A371IFJ0_MUCPR</name>
<evidence type="ECO:0000313" key="1">
    <source>
        <dbReference type="EMBL" id="RDY13822.1"/>
    </source>
</evidence>
<comment type="caution">
    <text evidence="1">The sequence shown here is derived from an EMBL/GenBank/DDBJ whole genome shotgun (WGS) entry which is preliminary data.</text>
</comment>
<evidence type="ECO:0000313" key="2">
    <source>
        <dbReference type="Proteomes" id="UP000257109"/>
    </source>
</evidence>